<dbReference type="InterPro" id="IPR013424">
    <property type="entry name" value="Ice-binding_C"/>
</dbReference>
<keyword evidence="4" id="KW-1185">Reference proteome</keyword>
<dbReference type="Proteomes" id="UP000737171">
    <property type="component" value="Unassembled WGS sequence"/>
</dbReference>
<dbReference type="EMBL" id="JABRWJ010000003">
    <property type="protein sequence ID" value="NRF67577.1"/>
    <property type="molecule type" value="Genomic_DNA"/>
</dbReference>
<organism evidence="3 4">
    <name type="scientific">Pseudaquabacterium terrae</name>
    <dbReference type="NCBI Taxonomy" id="2732868"/>
    <lineage>
        <taxon>Bacteria</taxon>
        <taxon>Pseudomonadati</taxon>
        <taxon>Pseudomonadota</taxon>
        <taxon>Betaproteobacteria</taxon>
        <taxon>Burkholderiales</taxon>
        <taxon>Sphaerotilaceae</taxon>
        <taxon>Pseudaquabacterium</taxon>
    </lineage>
</organism>
<evidence type="ECO:0000313" key="3">
    <source>
        <dbReference type="EMBL" id="NRF67577.1"/>
    </source>
</evidence>
<reference evidence="3 4" key="1">
    <citation type="submission" date="2020-05" db="EMBL/GenBank/DDBJ databases">
        <title>Aquincola sp. isolate from soil.</title>
        <authorList>
            <person name="Han J."/>
            <person name="Kim D.-U."/>
        </authorList>
    </citation>
    <scope>NUCLEOTIDE SEQUENCE [LARGE SCALE GENOMIC DNA]</scope>
    <source>
        <strain evidence="3 4">S2</strain>
    </source>
</reference>
<gene>
    <name evidence="3" type="ORF">HLB44_11335</name>
</gene>
<proteinExistence type="predicted"/>
<evidence type="ECO:0000259" key="2">
    <source>
        <dbReference type="Pfam" id="PF07589"/>
    </source>
</evidence>
<comment type="caution">
    <text evidence="3">The sequence shown here is derived from an EMBL/GenBank/DDBJ whole genome shotgun (WGS) entry which is preliminary data.</text>
</comment>
<accession>A0ABX2EG12</accession>
<dbReference type="RefSeq" id="WP_173122681.1">
    <property type="nucleotide sequence ID" value="NZ_JABRWJ010000003.1"/>
</dbReference>
<name>A0ABX2EG12_9BURK</name>
<protein>
    <submittedName>
        <fullName evidence="3">PEP-CTERM sorting domain-containing protein</fullName>
    </submittedName>
</protein>
<evidence type="ECO:0000256" key="1">
    <source>
        <dbReference type="SAM" id="SignalP"/>
    </source>
</evidence>
<feature type="signal peptide" evidence="1">
    <location>
        <begin position="1"/>
        <end position="24"/>
    </location>
</feature>
<evidence type="ECO:0000313" key="4">
    <source>
        <dbReference type="Proteomes" id="UP000737171"/>
    </source>
</evidence>
<sequence length="232" mass="24177">MFHRHTAAACLAAATLSLAGGAHAAAITWTLGPSFGGPLGHQGILTNGTLVEATHLAGVAGQQTVIDPGGLNLTFTSIDSPHFDQFFIDPPNNIGDAGWAHVVSRFEWSLGLDVDAPGFLSGLTVGQTYQLQLFSGRSHANLDARTLSFGDGEGHWSTPIGMAANSFVSVVGTFVADASTQRLLFDDNTNSPTLSAYVLREVAPVSPVPEPGSWALALAGLVAMSVCVRRRP</sequence>
<feature type="domain" description="Ice-binding protein C-terminal" evidence="2">
    <location>
        <begin position="207"/>
        <end position="231"/>
    </location>
</feature>
<dbReference type="Pfam" id="PF07589">
    <property type="entry name" value="PEP-CTERM"/>
    <property type="match status" value="1"/>
</dbReference>
<keyword evidence="1" id="KW-0732">Signal</keyword>
<feature type="chain" id="PRO_5046364748" evidence="1">
    <location>
        <begin position="25"/>
        <end position="232"/>
    </location>
</feature>